<organism evidence="4">
    <name type="scientific">Spongospora subterranea</name>
    <dbReference type="NCBI Taxonomy" id="70186"/>
    <lineage>
        <taxon>Eukaryota</taxon>
        <taxon>Sar</taxon>
        <taxon>Rhizaria</taxon>
        <taxon>Endomyxa</taxon>
        <taxon>Phytomyxea</taxon>
        <taxon>Plasmodiophorida</taxon>
        <taxon>Plasmodiophoridae</taxon>
        <taxon>Spongospora</taxon>
    </lineage>
</organism>
<dbReference type="GO" id="GO:0005681">
    <property type="term" value="C:spliceosomal complex"/>
    <property type="evidence" value="ECO:0007669"/>
    <property type="project" value="TreeGrafter"/>
</dbReference>
<evidence type="ECO:0000256" key="3">
    <source>
        <dbReference type="ARBA" id="ARBA00023242"/>
    </source>
</evidence>
<dbReference type="PRINTS" id="PR00322">
    <property type="entry name" value="G10"/>
</dbReference>
<accession>A0A0H5R7U9</accession>
<reference evidence="4" key="1">
    <citation type="submission" date="2015-04" db="EMBL/GenBank/DDBJ databases">
        <title>The genome sequence of the plant pathogenic Rhizarian Plasmodiophora brassicae reveals insights in its biotrophic life cycle and the origin of chitin synthesis.</title>
        <authorList>
            <person name="Schwelm A."/>
            <person name="Fogelqvist J."/>
            <person name="Knaust A."/>
            <person name="Julke S."/>
            <person name="Lilja T."/>
            <person name="Dhandapani V."/>
            <person name="Bonilla-Rosso G."/>
            <person name="Karlsson M."/>
            <person name="Shevchenko A."/>
            <person name="Choi S.R."/>
            <person name="Kim H.G."/>
            <person name="Park J.Y."/>
            <person name="Lim Y.P."/>
            <person name="Ludwig-Muller J."/>
            <person name="Dixelius C."/>
        </authorList>
    </citation>
    <scope>NUCLEOTIDE SEQUENCE</scope>
    <source>
        <tissue evidence="4">Potato root galls</tissue>
    </source>
</reference>
<evidence type="ECO:0008006" key="5">
    <source>
        <dbReference type="Google" id="ProtNLM"/>
    </source>
</evidence>
<dbReference type="Pfam" id="PF01125">
    <property type="entry name" value="BUD31"/>
    <property type="match status" value="1"/>
</dbReference>
<evidence type="ECO:0000256" key="2">
    <source>
        <dbReference type="ARBA" id="ARBA00005287"/>
    </source>
</evidence>
<dbReference type="EMBL" id="HACM01009813">
    <property type="protein sequence ID" value="CRZ10255.1"/>
    <property type="molecule type" value="Transcribed_RNA"/>
</dbReference>
<proteinExistence type="inferred from homology"/>
<dbReference type="InterPro" id="IPR001748">
    <property type="entry name" value="BUD31"/>
</dbReference>
<comment type="subcellular location">
    <subcellularLocation>
        <location evidence="1">Nucleus</location>
    </subcellularLocation>
</comment>
<dbReference type="GO" id="GO:0000398">
    <property type="term" value="P:mRNA splicing, via spliceosome"/>
    <property type="evidence" value="ECO:0007669"/>
    <property type="project" value="TreeGrafter"/>
</dbReference>
<protein>
    <recommendedName>
        <fullName evidence="5">G10 protein</fullName>
    </recommendedName>
</protein>
<name>A0A0H5R7U9_9EUKA</name>
<sequence length="145" mass="16964">MPRIRTNRTRVPPGFDVLEETLNELDTRMRDVEIESHDGKKKNEALWPIFRINHERTRYIFDMWLKKAITREVYDFCIREKYADGGLIAKWKKEGYERLCCVQCIQNQDHNFATACICRVPKASLAENQLVECVQCGCRGCASCD</sequence>
<comment type="similarity">
    <text evidence="2">Belongs to the BUD31 (G10) family.</text>
</comment>
<keyword evidence="3" id="KW-0539">Nucleus</keyword>
<dbReference type="PANTHER" id="PTHR19411:SF0">
    <property type="entry name" value="PROTEIN BUD31 HOMOLOG"/>
    <property type="match status" value="1"/>
</dbReference>
<dbReference type="AlphaFoldDB" id="A0A0H5R7U9"/>
<evidence type="ECO:0000313" key="4">
    <source>
        <dbReference type="EMBL" id="CRZ10255.1"/>
    </source>
</evidence>
<evidence type="ECO:0000256" key="1">
    <source>
        <dbReference type="ARBA" id="ARBA00004123"/>
    </source>
</evidence>
<dbReference type="PANTHER" id="PTHR19411">
    <property type="entry name" value="PROTEIN BUD31-RELATED"/>
    <property type="match status" value="1"/>
</dbReference>